<gene>
    <name evidence="2" type="ORF">EVJ58_g10857</name>
</gene>
<comment type="caution">
    <text evidence="2">The sequence shown here is derived from an EMBL/GenBank/DDBJ whole genome shotgun (WGS) entry which is preliminary data.</text>
</comment>
<accession>A0A4Y9XM93</accession>
<feature type="compositionally biased region" description="Low complexity" evidence="1">
    <location>
        <begin position="123"/>
        <end position="138"/>
    </location>
</feature>
<evidence type="ECO:0000256" key="1">
    <source>
        <dbReference type="SAM" id="MobiDB-lite"/>
    </source>
</evidence>
<name>A0A4Y9XM93_9APHY</name>
<protein>
    <submittedName>
        <fullName evidence="2">Uncharacterized protein</fullName>
    </submittedName>
</protein>
<reference evidence="2 3" key="1">
    <citation type="submission" date="2019-01" db="EMBL/GenBank/DDBJ databases">
        <title>Genome sequencing of the rare red list fungi Fomitopsis rosea.</title>
        <authorList>
            <person name="Buettner E."/>
            <person name="Kellner H."/>
        </authorList>
    </citation>
    <scope>NUCLEOTIDE SEQUENCE [LARGE SCALE GENOMIC DNA]</scope>
    <source>
        <strain evidence="2 3">DSM 105464</strain>
    </source>
</reference>
<dbReference type="EMBL" id="SEKV01001348">
    <property type="protein sequence ID" value="TFY50862.1"/>
    <property type="molecule type" value="Genomic_DNA"/>
</dbReference>
<proteinExistence type="predicted"/>
<dbReference type="STRING" id="34475.A0A4Y9XM93"/>
<dbReference type="AlphaFoldDB" id="A0A4Y9XM93"/>
<organism evidence="2 3">
    <name type="scientific">Rhodofomes roseus</name>
    <dbReference type="NCBI Taxonomy" id="34475"/>
    <lineage>
        <taxon>Eukaryota</taxon>
        <taxon>Fungi</taxon>
        <taxon>Dikarya</taxon>
        <taxon>Basidiomycota</taxon>
        <taxon>Agaricomycotina</taxon>
        <taxon>Agaricomycetes</taxon>
        <taxon>Polyporales</taxon>
        <taxon>Rhodofomes</taxon>
    </lineage>
</organism>
<feature type="compositionally biased region" description="Basic and acidic residues" evidence="1">
    <location>
        <begin position="151"/>
        <end position="160"/>
    </location>
</feature>
<feature type="compositionally biased region" description="Basic and acidic residues" evidence="1">
    <location>
        <begin position="24"/>
        <end position="49"/>
    </location>
</feature>
<feature type="compositionally biased region" description="Acidic residues" evidence="1">
    <location>
        <begin position="161"/>
        <end position="171"/>
    </location>
</feature>
<feature type="region of interest" description="Disordered" evidence="1">
    <location>
        <begin position="24"/>
        <end position="99"/>
    </location>
</feature>
<dbReference type="Proteomes" id="UP000298390">
    <property type="component" value="Unassembled WGS sequence"/>
</dbReference>
<sequence>MECPGTLRKAADVADVHVAAFISERHPVGGLDHAGDERGDSALRLHGDPSESPLPDFDGYAADHAHGDLPSPRRHVSPDALEYSHPVSPAASIGPADELDDRSVIWTQADTSFSQDSAMDVNSVSDSEVSSPLSPCSLAWHDDDSVPLESDDARSSNDNHSDDEDLPELDGDPAYVSREDLFDDRFEGTQQSADADCESELPPAFNEHRLIRNAYINAFILATFHHATHEAIQSLLESQRDAFLSITRETGYQFHGLDKMACTLRTGDEPGKLPPSNLREKDAFPDPVVRMNDIYDGWGWRAAQAGLERRRGGKWTVQDVDVHELDQRFVSLPCGLMFAFNIDWFSSVKKGHHSSGAVYLTILNNPRGKRYLREETVLVSMPPGPFEPSLEQLNHIFEPLVDDLQALAAGEYFRVHGLKDQMLVHGQLYMGVSDLPASRKAAGLRGPTSKDYTCPYCYQTFDSLTTAQCFDRHCLRMRDDWRFLKYAYKARDADEELREEIAERRGVRWSVLDLLPGWMPARSSPPEFMHASFLVQIRHTFQEILVGSGLFTSRGRNDKPLLKLEKILNEIWWPASSGRVPRKVSSCSYYAIPDVLDFLN</sequence>
<feature type="region of interest" description="Disordered" evidence="1">
    <location>
        <begin position="115"/>
        <end position="174"/>
    </location>
</feature>
<evidence type="ECO:0000313" key="3">
    <source>
        <dbReference type="Proteomes" id="UP000298390"/>
    </source>
</evidence>
<evidence type="ECO:0000313" key="2">
    <source>
        <dbReference type="EMBL" id="TFY50862.1"/>
    </source>
</evidence>